<reference evidence="5 6" key="1">
    <citation type="submission" date="2024-03" db="EMBL/GenBank/DDBJ databases">
        <title>Human intestinal bacterial collection.</title>
        <authorList>
            <person name="Pauvert C."/>
            <person name="Hitch T.C.A."/>
            <person name="Clavel T."/>
        </authorList>
    </citation>
    <scope>NUCLEOTIDE SEQUENCE [LARGE SCALE GENOMIC DNA]</scope>
    <source>
        <strain evidence="5 6">CLA-JM-H7-B</strain>
    </source>
</reference>
<proteinExistence type="predicted"/>
<evidence type="ECO:0000256" key="2">
    <source>
        <dbReference type="ARBA" id="ARBA00022737"/>
    </source>
</evidence>
<dbReference type="EMBL" id="JBBMEP010000006">
    <property type="protein sequence ID" value="MEQ2376624.1"/>
    <property type="molecule type" value="Genomic_DNA"/>
</dbReference>
<keyword evidence="2" id="KW-0677">Repeat</keyword>
<protein>
    <recommendedName>
        <fullName evidence="4">Bacterial repeat domain-containing protein</fullName>
    </recommendedName>
</protein>
<evidence type="ECO:0000256" key="1">
    <source>
        <dbReference type="ARBA" id="ARBA00022614"/>
    </source>
</evidence>
<dbReference type="SUPFAM" id="SSF52058">
    <property type="entry name" value="L domain-like"/>
    <property type="match status" value="1"/>
</dbReference>
<dbReference type="InterPro" id="IPR044060">
    <property type="entry name" value="Bacterial_rp_domain"/>
</dbReference>
<dbReference type="RefSeq" id="WP_349137564.1">
    <property type="nucleotide sequence ID" value="NZ_JBBMEP010000006.1"/>
</dbReference>
<gene>
    <name evidence="5" type="ORF">WMO17_04460</name>
</gene>
<comment type="caution">
    <text evidence="5">The sequence shown here is derived from an EMBL/GenBank/DDBJ whole genome shotgun (WGS) entry which is preliminary data.</text>
</comment>
<dbReference type="Proteomes" id="UP001496146">
    <property type="component" value="Unassembled WGS sequence"/>
</dbReference>
<keyword evidence="1" id="KW-0433">Leucine-rich repeat</keyword>
<dbReference type="PANTHER" id="PTHR47566:SF1">
    <property type="entry name" value="PROTEIN NUD1"/>
    <property type="match status" value="1"/>
</dbReference>
<evidence type="ECO:0000259" key="4">
    <source>
        <dbReference type="Pfam" id="PF18998"/>
    </source>
</evidence>
<feature type="domain" description="Bacterial repeat" evidence="4">
    <location>
        <begin position="620"/>
        <end position="697"/>
    </location>
</feature>
<accession>A0ABV1BP53</accession>
<name>A0ABV1BP53_9FIRM</name>
<evidence type="ECO:0000256" key="3">
    <source>
        <dbReference type="SAM" id="SignalP"/>
    </source>
</evidence>
<dbReference type="InterPro" id="IPR032675">
    <property type="entry name" value="LRR_dom_sf"/>
</dbReference>
<dbReference type="InterPro" id="IPR052574">
    <property type="entry name" value="CDIRP"/>
</dbReference>
<dbReference type="Gene3D" id="3.80.10.10">
    <property type="entry name" value="Ribonuclease Inhibitor"/>
    <property type="match status" value="1"/>
</dbReference>
<organism evidence="5 6">
    <name type="scientific">Faecalibacterium faecis</name>
    <dbReference type="NCBI Taxonomy" id="3133157"/>
    <lineage>
        <taxon>Bacteria</taxon>
        <taxon>Bacillati</taxon>
        <taxon>Bacillota</taxon>
        <taxon>Clostridia</taxon>
        <taxon>Eubacteriales</taxon>
        <taxon>Oscillospiraceae</taxon>
        <taxon>Faecalibacterium</taxon>
    </lineage>
</organism>
<dbReference type="Pfam" id="PF18998">
    <property type="entry name" value="Flg_new_2"/>
    <property type="match status" value="2"/>
</dbReference>
<sequence>MRKKSTRLLSAALAVCMMLSVLPVGAFAAEPGAAEPENGVSAQADAAVPEGYIAINEKNFPDKNFRDYVAGEWDKNLDNRFSPSEIANAKWITCDNKEISNLKGIQFFTNIWLLECYYDNLTTIETIDLSNNKNLSKINCIYNKLEELDVSELPLLKEFYCDGNKLQSIDVSENKKLKDFSCKENSLGTLNVSQNKELERLVCGHNNLTKLDVSENKKLKEFWCYENKLSNLDLGNQTELEVLSCAKNPLSVLDVSANTNLKKLLVSNTNLTELNVSANTNLEKLDVSNTNLTSLDATNNTALETFIGKDCSYNIAVEGDGKFDLTTLPGKFDASKATATGGGTINENENILTVDPNSKTFRYDYDIGQNNKKMNVVLNVHWHNYKWNHDGTKHWRECTTANCPGLTDAQEAPHVYDNAKDKDCNTCGYVRPLYTVTTVNATAKLESEAEELKAPVAAGTEVILTAGNAPEGKTFAGWKLYNVSDTESEITDETELAKLLKNGIATTATLTLTMPAYNVKAEPYYSDIPYNITAVNCTVDKTKAAKGDTVTATRRALKANERFTGWTVKVNGVEQDPDTFLKPNTDDPAKVSFTMPAENVEIKANFEGNPTLNIGDHVTANIDGSDASVPSGSTVPVGETVHLTAIAPEGQHFTGWTVKVGGEEADNFLTPDKNDPTKATFTMPSKNVEVTATFAEDSIPEPDPVGPSDTGNIQGAISAVVVGAAAGAIIYEAGTGIYRVINMPGIPMPSNRIELAELLWEHAGKPEPVSTALYSDIEQDDTDAQKAAHWAVEQDLMKDDADNNKFHPAFPVSKLRTCLTWNAAKEKGLFDKTEE</sequence>
<feature type="signal peptide" evidence="3">
    <location>
        <begin position="1"/>
        <end position="28"/>
    </location>
</feature>
<keyword evidence="3" id="KW-0732">Signal</keyword>
<evidence type="ECO:0000313" key="6">
    <source>
        <dbReference type="Proteomes" id="UP001496146"/>
    </source>
</evidence>
<dbReference type="PANTHER" id="PTHR47566">
    <property type="match status" value="1"/>
</dbReference>
<feature type="chain" id="PRO_5047222090" description="Bacterial repeat domain-containing protein" evidence="3">
    <location>
        <begin position="29"/>
        <end position="835"/>
    </location>
</feature>
<feature type="domain" description="Bacterial repeat" evidence="4">
    <location>
        <begin position="539"/>
        <end position="609"/>
    </location>
</feature>
<evidence type="ECO:0000313" key="5">
    <source>
        <dbReference type="EMBL" id="MEQ2376624.1"/>
    </source>
</evidence>
<keyword evidence="6" id="KW-1185">Reference proteome</keyword>